<organism evidence="1 2">
    <name type="scientific">Chitinophaga cymbidii</name>
    <dbReference type="NCBI Taxonomy" id="1096750"/>
    <lineage>
        <taxon>Bacteria</taxon>
        <taxon>Pseudomonadati</taxon>
        <taxon>Bacteroidota</taxon>
        <taxon>Chitinophagia</taxon>
        <taxon>Chitinophagales</taxon>
        <taxon>Chitinophagaceae</taxon>
        <taxon>Chitinophaga</taxon>
    </lineage>
</organism>
<reference evidence="1 2" key="1">
    <citation type="submission" date="2019-07" db="EMBL/GenBank/DDBJ databases">
        <title>Whole genome shotgun sequence of Chitinophaga cymbidii NBRC 109752.</title>
        <authorList>
            <person name="Hosoyama A."/>
            <person name="Uohara A."/>
            <person name="Ohji S."/>
            <person name="Ichikawa N."/>
        </authorList>
    </citation>
    <scope>NUCLEOTIDE SEQUENCE [LARGE SCALE GENOMIC DNA]</scope>
    <source>
        <strain evidence="1 2">NBRC 109752</strain>
    </source>
</reference>
<dbReference type="EMBL" id="BKAU01000001">
    <property type="protein sequence ID" value="GEP95531.1"/>
    <property type="molecule type" value="Genomic_DNA"/>
</dbReference>
<name>A0A512RIK0_9BACT</name>
<comment type="caution">
    <text evidence="1">The sequence shown here is derived from an EMBL/GenBank/DDBJ whole genome shotgun (WGS) entry which is preliminary data.</text>
</comment>
<evidence type="ECO:0000313" key="1">
    <source>
        <dbReference type="EMBL" id="GEP95531.1"/>
    </source>
</evidence>
<keyword evidence="2" id="KW-1185">Reference proteome</keyword>
<dbReference type="Proteomes" id="UP000321436">
    <property type="component" value="Unassembled WGS sequence"/>
</dbReference>
<gene>
    <name evidence="1" type="ORF">CCY01nite_17910</name>
</gene>
<proteinExistence type="predicted"/>
<evidence type="ECO:0000313" key="2">
    <source>
        <dbReference type="Proteomes" id="UP000321436"/>
    </source>
</evidence>
<protein>
    <submittedName>
        <fullName evidence="1">Uncharacterized protein</fullName>
    </submittedName>
</protein>
<accession>A0A512RIK0</accession>
<dbReference type="AlphaFoldDB" id="A0A512RIK0"/>
<sequence>MRPAFKYQPPGTVLHEKFERLLHHLTLRNDQLIYLKKAATCKLKKALNINARLLMEQHQMKREVMGNIEKLENDLSQGKYR</sequence>